<dbReference type="SUPFAM" id="SSF51984">
    <property type="entry name" value="MurCD N-terminal domain"/>
    <property type="match status" value="1"/>
</dbReference>
<dbReference type="Proteomes" id="UP000604730">
    <property type="component" value="Unassembled WGS sequence"/>
</dbReference>
<evidence type="ECO:0000259" key="18">
    <source>
        <dbReference type="Pfam" id="PF08245"/>
    </source>
</evidence>
<dbReference type="InterPro" id="IPR050061">
    <property type="entry name" value="MurCDEF_pg_biosynth"/>
</dbReference>
<keyword evidence="11 14" id="KW-0131">Cell cycle</keyword>
<evidence type="ECO:0000256" key="2">
    <source>
        <dbReference type="ARBA" id="ARBA00004752"/>
    </source>
</evidence>
<dbReference type="InterPro" id="IPR004101">
    <property type="entry name" value="Mur_ligase_C"/>
</dbReference>
<proteinExistence type="inferred from homology"/>
<dbReference type="PANTHER" id="PTHR43445:SF3">
    <property type="entry name" value="UDP-N-ACETYLMURAMATE--L-ALANINE LIGASE"/>
    <property type="match status" value="1"/>
</dbReference>
<dbReference type="PANTHER" id="PTHR43445">
    <property type="entry name" value="UDP-N-ACETYLMURAMATE--L-ALANINE LIGASE-RELATED"/>
    <property type="match status" value="1"/>
</dbReference>
<evidence type="ECO:0000256" key="7">
    <source>
        <dbReference type="ARBA" id="ARBA00022741"/>
    </source>
</evidence>
<feature type="domain" description="Mur ligase C-terminal" evidence="17">
    <location>
        <begin position="329"/>
        <end position="458"/>
    </location>
</feature>
<dbReference type="InterPro" id="IPR036565">
    <property type="entry name" value="Mur-like_cat_sf"/>
</dbReference>
<evidence type="ECO:0000259" key="16">
    <source>
        <dbReference type="Pfam" id="PF01225"/>
    </source>
</evidence>
<keyword evidence="10 14" id="KW-0573">Peptidoglycan synthesis</keyword>
<dbReference type="NCBIfam" id="TIGR01082">
    <property type="entry name" value="murC"/>
    <property type="match status" value="1"/>
</dbReference>
<keyword evidence="8 14" id="KW-0067">ATP-binding</keyword>
<dbReference type="GO" id="GO:0008763">
    <property type="term" value="F:UDP-N-acetylmuramate-L-alanine ligase activity"/>
    <property type="evidence" value="ECO:0007669"/>
    <property type="project" value="UniProtKB-EC"/>
</dbReference>
<keyword evidence="6 14" id="KW-0132">Cell division</keyword>
<dbReference type="SUPFAM" id="SSF53244">
    <property type="entry name" value="MurD-like peptide ligases, peptide-binding domain"/>
    <property type="match status" value="1"/>
</dbReference>
<keyword evidence="15" id="KW-0812">Transmembrane</keyword>
<comment type="subcellular location">
    <subcellularLocation>
        <location evidence="1 14">Cytoplasm</location>
    </subcellularLocation>
</comment>
<comment type="caution">
    <text evidence="19">The sequence shown here is derived from an EMBL/GenBank/DDBJ whole genome shotgun (WGS) entry which is preliminary data.</text>
</comment>
<keyword evidence="15" id="KW-0472">Membrane</keyword>
<dbReference type="InterPro" id="IPR000713">
    <property type="entry name" value="Mur_ligase_N"/>
</dbReference>
<dbReference type="Pfam" id="PF02875">
    <property type="entry name" value="Mur_ligase_C"/>
    <property type="match status" value="1"/>
</dbReference>
<feature type="domain" description="Mur ligase N-terminal catalytic" evidence="16">
    <location>
        <begin position="13"/>
        <end position="111"/>
    </location>
</feature>
<evidence type="ECO:0000256" key="5">
    <source>
        <dbReference type="ARBA" id="ARBA00022598"/>
    </source>
</evidence>
<dbReference type="EMBL" id="JAEPRJ010000001">
    <property type="protein sequence ID" value="MBK5898455.1"/>
    <property type="molecule type" value="Genomic_DNA"/>
</dbReference>
<dbReference type="InterPro" id="IPR013221">
    <property type="entry name" value="Mur_ligase_cen"/>
</dbReference>
<dbReference type="Gene3D" id="3.40.1190.10">
    <property type="entry name" value="Mur-like, catalytic domain"/>
    <property type="match status" value="1"/>
</dbReference>
<dbReference type="HAMAP" id="MF_00046">
    <property type="entry name" value="MurC"/>
    <property type="match status" value="1"/>
</dbReference>
<dbReference type="Pfam" id="PF08245">
    <property type="entry name" value="Mur_ligase_M"/>
    <property type="match status" value="1"/>
</dbReference>
<sequence length="469" mass="51997">MYKLDLQNNSIAVHFIGIGGISMSGIAELFLDKGFRVSGSDLHESAVTKRLESLGIKVYYSQVSENITPDIGLVVYTAAIHEDNPEFMRVKELGIPMLDRADCLGQIMSHYKNAVAVAGTHGKTTTTSMLSYVYLAADLDPTISVGGILSGIHGNMRLGKSENFIMEACEYANSFLSFTPTTAIVLNVEAEHLDFFGTLENERLSFKKFIDLLPENGLLVINNEIADLNALIQNKNIRVVQYGLRSVDGKAPDYTAANITYNELGYAHYELIVRGENKGLIELSVTGEHNVLNSLAVIAASLEPSTVYKDGIALDKIKEGIKNYTGTERRFQYKGERDGYTIVDDYAHHPTEIRATLEAAKRVKHNRLIVAFQPHLYSRTKTFLHEFADVLSMADIVVFAEIYAAREENPGDISSDNIREIMSENGHEAYFFKTFDEVENFLIHTCKPGDLLITMGAGDIVKVGENMLS</sequence>
<accession>A0ABS1J316</accession>
<keyword evidence="15" id="KW-1133">Transmembrane helix</keyword>
<evidence type="ECO:0000256" key="12">
    <source>
        <dbReference type="ARBA" id="ARBA00023316"/>
    </source>
</evidence>
<name>A0ABS1J316_9FIRM</name>
<keyword evidence="5 14" id="KW-0436">Ligase</keyword>
<dbReference type="RefSeq" id="WP_208429873.1">
    <property type="nucleotide sequence ID" value="NZ_JAEPRJ010000001.1"/>
</dbReference>
<evidence type="ECO:0000256" key="6">
    <source>
        <dbReference type="ARBA" id="ARBA00022618"/>
    </source>
</evidence>
<protein>
    <recommendedName>
        <fullName evidence="3 14">UDP-N-acetylmuramate--L-alanine ligase</fullName>
        <ecNumber evidence="3 14">6.3.2.8</ecNumber>
    </recommendedName>
    <alternativeName>
        <fullName evidence="14">UDP-N-acetylmuramoyl-L-alanine synthetase</fullName>
    </alternativeName>
</protein>
<dbReference type="EC" id="6.3.2.8" evidence="3 14"/>
<evidence type="ECO:0000256" key="1">
    <source>
        <dbReference type="ARBA" id="ARBA00004496"/>
    </source>
</evidence>
<evidence type="ECO:0000256" key="13">
    <source>
        <dbReference type="ARBA" id="ARBA00047833"/>
    </source>
</evidence>
<dbReference type="Gene3D" id="3.90.190.20">
    <property type="entry name" value="Mur ligase, C-terminal domain"/>
    <property type="match status" value="1"/>
</dbReference>
<evidence type="ECO:0000313" key="19">
    <source>
        <dbReference type="EMBL" id="MBK5898455.1"/>
    </source>
</evidence>
<keyword evidence="12 14" id="KW-0961">Cell wall biogenesis/degradation</keyword>
<evidence type="ECO:0000256" key="11">
    <source>
        <dbReference type="ARBA" id="ARBA00023306"/>
    </source>
</evidence>
<feature type="binding site" evidence="14">
    <location>
        <begin position="119"/>
        <end position="125"/>
    </location>
    <ligand>
        <name>ATP</name>
        <dbReference type="ChEBI" id="CHEBI:30616"/>
    </ligand>
</feature>
<comment type="similarity">
    <text evidence="14">Belongs to the MurCDEF family.</text>
</comment>
<comment type="catalytic activity">
    <reaction evidence="13 14">
        <text>UDP-N-acetyl-alpha-D-muramate + L-alanine + ATP = UDP-N-acetyl-alpha-D-muramoyl-L-alanine + ADP + phosphate + H(+)</text>
        <dbReference type="Rhea" id="RHEA:23372"/>
        <dbReference type="ChEBI" id="CHEBI:15378"/>
        <dbReference type="ChEBI" id="CHEBI:30616"/>
        <dbReference type="ChEBI" id="CHEBI:43474"/>
        <dbReference type="ChEBI" id="CHEBI:57972"/>
        <dbReference type="ChEBI" id="CHEBI:70757"/>
        <dbReference type="ChEBI" id="CHEBI:83898"/>
        <dbReference type="ChEBI" id="CHEBI:456216"/>
        <dbReference type="EC" id="6.3.2.8"/>
    </reaction>
</comment>
<keyword evidence="7 14" id="KW-0547">Nucleotide-binding</keyword>
<feature type="transmembrane region" description="Helical" evidence="15">
    <location>
        <begin position="12"/>
        <end position="31"/>
    </location>
</feature>
<dbReference type="InterPro" id="IPR005758">
    <property type="entry name" value="UDP-N-AcMur_Ala_ligase_MurC"/>
</dbReference>
<evidence type="ECO:0000256" key="9">
    <source>
        <dbReference type="ARBA" id="ARBA00022960"/>
    </source>
</evidence>
<evidence type="ECO:0000259" key="17">
    <source>
        <dbReference type="Pfam" id="PF02875"/>
    </source>
</evidence>
<evidence type="ECO:0000256" key="15">
    <source>
        <dbReference type="SAM" id="Phobius"/>
    </source>
</evidence>
<keyword evidence="9 14" id="KW-0133">Cell shape</keyword>
<comment type="pathway">
    <text evidence="2 14">Cell wall biogenesis; peptidoglycan biosynthesis.</text>
</comment>
<dbReference type="Pfam" id="PF01225">
    <property type="entry name" value="Mur_ligase"/>
    <property type="match status" value="1"/>
</dbReference>
<comment type="function">
    <text evidence="14">Cell wall formation.</text>
</comment>
<feature type="domain" description="Mur ligase central" evidence="18">
    <location>
        <begin position="117"/>
        <end position="300"/>
    </location>
</feature>
<gene>
    <name evidence="14 19" type="primary">murC</name>
    <name evidence="19" type="ORF">JJN12_11790</name>
</gene>
<organism evidence="19 20">
    <name type="scientific">Catonella massiliensis</name>
    <dbReference type="NCBI Taxonomy" id="2799636"/>
    <lineage>
        <taxon>Bacteria</taxon>
        <taxon>Bacillati</taxon>
        <taxon>Bacillota</taxon>
        <taxon>Clostridia</taxon>
        <taxon>Lachnospirales</taxon>
        <taxon>Lachnospiraceae</taxon>
        <taxon>Catonella</taxon>
    </lineage>
</organism>
<dbReference type="Gene3D" id="3.40.50.720">
    <property type="entry name" value="NAD(P)-binding Rossmann-like Domain"/>
    <property type="match status" value="1"/>
</dbReference>
<dbReference type="SUPFAM" id="SSF53623">
    <property type="entry name" value="MurD-like peptide ligases, catalytic domain"/>
    <property type="match status" value="1"/>
</dbReference>
<evidence type="ECO:0000256" key="10">
    <source>
        <dbReference type="ARBA" id="ARBA00022984"/>
    </source>
</evidence>
<keyword evidence="20" id="KW-1185">Reference proteome</keyword>
<evidence type="ECO:0000256" key="8">
    <source>
        <dbReference type="ARBA" id="ARBA00022840"/>
    </source>
</evidence>
<dbReference type="InterPro" id="IPR036615">
    <property type="entry name" value="Mur_ligase_C_dom_sf"/>
</dbReference>
<evidence type="ECO:0000256" key="4">
    <source>
        <dbReference type="ARBA" id="ARBA00022490"/>
    </source>
</evidence>
<reference evidence="19 20" key="1">
    <citation type="submission" date="2021-01" db="EMBL/GenBank/DDBJ databases">
        <title>Isolation and description of Catonella massiliensis sp. nov., a novel Catonella species, isolated from a stable periodontitis subject.</title>
        <authorList>
            <person name="Antezack A."/>
            <person name="Boxberger M."/>
            <person name="La Scola B."/>
            <person name="Monnet-Corti V."/>
        </authorList>
    </citation>
    <scope>NUCLEOTIDE SEQUENCE [LARGE SCALE GENOMIC DNA]</scope>
    <source>
        <strain evidence="19 20">Marseille-Q4567</strain>
    </source>
</reference>
<evidence type="ECO:0000256" key="3">
    <source>
        <dbReference type="ARBA" id="ARBA00012211"/>
    </source>
</evidence>
<evidence type="ECO:0000256" key="14">
    <source>
        <dbReference type="HAMAP-Rule" id="MF_00046"/>
    </source>
</evidence>
<keyword evidence="4 14" id="KW-0963">Cytoplasm</keyword>
<evidence type="ECO:0000313" key="20">
    <source>
        <dbReference type="Proteomes" id="UP000604730"/>
    </source>
</evidence>